<proteinExistence type="predicted"/>
<dbReference type="EnsemblPlants" id="PNT62474">
    <property type="protein sequence ID" value="PNT62474"/>
    <property type="gene ID" value="BRADI_4g03928v3"/>
</dbReference>
<dbReference type="Gramene" id="PNT62474">
    <property type="protein sequence ID" value="PNT62474"/>
    <property type="gene ID" value="BRADI_4g03928v3"/>
</dbReference>
<name>A0A2K2CKB3_BRADI</name>
<keyword evidence="1" id="KW-0732">Signal</keyword>
<feature type="chain" id="PRO_5036043205" evidence="1">
    <location>
        <begin position="32"/>
        <end position="93"/>
    </location>
</feature>
<evidence type="ECO:0000313" key="2">
    <source>
        <dbReference type="EMBL" id="PNT62474.1"/>
    </source>
</evidence>
<dbReference type="InParanoid" id="A0A2K2CKB3"/>
<protein>
    <submittedName>
        <fullName evidence="2 3">Uncharacterized protein</fullName>
    </submittedName>
</protein>
<sequence length="93" mass="9851">MASSSAVIKMAALLMLALFAGQLLMATPAAAVVPPLCLQISTDLVSCPIDKCDITCFTLCLKFCKYYATPVANGFFVSGDCNSICLTNCPKLY</sequence>
<keyword evidence="4" id="KW-1185">Reference proteome</keyword>
<dbReference type="EMBL" id="CM000883">
    <property type="protein sequence ID" value="PNT62474.1"/>
    <property type="molecule type" value="Genomic_DNA"/>
</dbReference>
<reference evidence="3" key="3">
    <citation type="submission" date="2018-08" db="UniProtKB">
        <authorList>
            <consortium name="EnsemblPlants"/>
        </authorList>
    </citation>
    <scope>IDENTIFICATION</scope>
    <source>
        <strain evidence="3">cv. Bd21</strain>
    </source>
</reference>
<accession>A0A2K2CKB3</accession>
<feature type="signal peptide" evidence="1">
    <location>
        <begin position="1"/>
        <end position="31"/>
    </location>
</feature>
<organism evidence="2">
    <name type="scientific">Brachypodium distachyon</name>
    <name type="common">Purple false brome</name>
    <name type="synonym">Trachynia distachya</name>
    <dbReference type="NCBI Taxonomy" id="15368"/>
    <lineage>
        <taxon>Eukaryota</taxon>
        <taxon>Viridiplantae</taxon>
        <taxon>Streptophyta</taxon>
        <taxon>Embryophyta</taxon>
        <taxon>Tracheophyta</taxon>
        <taxon>Spermatophyta</taxon>
        <taxon>Magnoliopsida</taxon>
        <taxon>Liliopsida</taxon>
        <taxon>Poales</taxon>
        <taxon>Poaceae</taxon>
        <taxon>BOP clade</taxon>
        <taxon>Pooideae</taxon>
        <taxon>Stipodae</taxon>
        <taxon>Brachypodieae</taxon>
        <taxon>Brachypodium</taxon>
    </lineage>
</organism>
<evidence type="ECO:0000313" key="4">
    <source>
        <dbReference type="Proteomes" id="UP000008810"/>
    </source>
</evidence>
<reference evidence="2 3" key="1">
    <citation type="journal article" date="2010" name="Nature">
        <title>Genome sequencing and analysis of the model grass Brachypodium distachyon.</title>
        <authorList>
            <consortium name="International Brachypodium Initiative"/>
        </authorList>
    </citation>
    <scope>NUCLEOTIDE SEQUENCE [LARGE SCALE GENOMIC DNA]</scope>
    <source>
        <strain evidence="2 3">Bd21</strain>
    </source>
</reference>
<dbReference type="AlphaFoldDB" id="A0A2K2CKB3"/>
<evidence type="ECO:0000256" key="1">
    <source>
        <dbReference type="SAM" id="SignalP"/>
    </source>
</evidence>
<gene>
    <name evidence="2" type="ORF">BRADI_4g03928v3</name>
</gene>
<evidence type="ECO:0000313" key="3">
    <source>
        <dbReference type="EnsemblPlants" id="PNT62474"/>
    </source>
</evidence>
<reference evidence="2" key="2">
    <citation type="submission" date="2017-06" db="EMBL/GenBank/DDBJ databases">
        <title>WGS assembly of Brachypodium distachyon.</title>
        <authorList>
            <consortium name="The International Brachypodium Initiative"/>
            <person name="Lucas S."/>
            <person name="Harmon-Smith M."/>
            <person name="Lail K."/>
            <person name="Tice H."/>
            <person name="Grimwood J."/>
            <person name="Bruce D."/>
            <person name="Barry K."/>
            <person name="Shu S."/>
            <person name="Lindquist E."/>
            <person name="Wang M."/>
            <person name="Pitluck S."/>
            <person name="Vogel J.P."/>
            <person name="Garvin D.F."/>
            <person name="Mockler T.C."/>
            <person name="Schmutz J."/>
            <person name="Rokhsar D."/>
            <person name="Bevan M.W."/>
        </authorList>
    </citation>
    <scope>NUCLEOTIDE SEQUENCE</scope>
    <source>
        <strain evidence="2">Bd21</strain>
    </source>
</reference>
<dbReference type="Proteomes" id="UP000008810">
    <property type="component" value="Chromosome 4"/>
</dbReference>